<dbReference type="STRING" id="1121416.SAMN02745220_05226"/>
<protein>
    <submittedName>
        <fullName evidence="4">Phosphinothricin acetyltransferase</fullName>
    </submittedName>
</protein>
<sequence>MRIASDKDLETIVAIYNSTIPSRQSTADTLEVTVDSKLEWFRQHDPKKTPLYVHEENGEVVAWVSFQSFYGRPAYDHTAEISIYIAPESRGKGLGKSLLKESLELTKQLDIKTVVCFIFSHNTPSIKLFKSFGFDEWGMLPNVAEMDGKEYSLSIIGKRVNK</sequence>
<dbReference type="CDD" id="cd04301">
    <property type="entry name" value="NAT_SF"/>
    <property type="match status" value="1"/>
</dbReference>
<dbReference type="SUPFAM" id="SSF55729">
    <property type="entry name" value="Acyl-CoA N-acyltransferases (Nat)"/>
    <property type="match status" value="1"/>
</dbReference>
<dbReference type="AlphaFoldDB" id="A0A1M7YLX2"/>
<keyword evidence="2" id="KW-0012">Acyltransferase</keyword>
<name>A0A1M7YLX2_9BACT</name>
<dbReference type="PANTHER" id="PTHR43072:SF23">
    <property type="entry name" value="UPF0039 PROTEIN C11D3.02C"/>
    <property type="match status" value="1"/>
</dbReference>
<dbReference type="Pfam" id="PF00583">
    <property type="entry name" value="Acetyltransf_1"/>
    <property type="match status" value="1"/>
</dbReference>
<dbReference type="OrthoDB" id="5459937at2"/>
<feature type="domain" description="N-acetyltransferase" evidence="3">
    <location>
        <begin position="1"/>
        <end position="156"/>
    </location>
</feature>
<gene>
    <name evidence="4" type="ORF">SAMN02745220_05226</name>
</gene>
<proteinExistence type="predicted"/>
<dbReference type="PROSITE" id="PS51186">
    <property type="entry name" value="GNAT"/>
    <property type="match status" value="1"/>
</dbReference>
<reference evidence="4 5" key="1">
    <citation type="submission" date="2016-12" db="EMBL/GenBank/DDBJ databases">
        <authorList>
            <person name="Song W.-J."/>
            <person name="Kurnit D.M."/>
        </authorList>
    </citation>
    <scope>NUCLEOTIDE SEQUENCE [LARGE SCALE GENOMIC DNA]</scope>
    <source>
        <strain evidence="4 5">DSM 18488</strain>
    </source>
</reference>
<keyword evidence="1 4" id="KW-0808">Transferase</keyword>
<evidence type="ECO:0000313" key="4">
    <source>
        <dbReference type="EMBL" id="SHO53614.1"/>
    </source>
</evidence>
<dbReference type="PANTHER" id="PTHR43072">
    <property type="entry name" value="N-ACETYLTRANSFERASE"/>
    <property type="match status" value="1"/>
</dbReference>
<keyword evidence="5" id="KW-1185">Reference proteome</keyword>
<dbReference type="InterPro" id="IPR000182">
    <property type="entry name" value="GNAT_dom"/>
</dbReference>
<evidence type="ECO:0000313" key="5">
    <source>
        <dbReference type="Proteomes" id="UP000184603"/>
    </source>
</evidence>
<evidence type="ECO:0000259" key="3">
    <source>
        <dbReference type="PROSITE" id="PS51186"/>
    </source>
</evidence>
<organism evidence="4 5">
    <name type="scientific">Desulfopila aestuarii DSM 18488</name>
    <dbReference type="NCBI Taxonomy" id="1121416"/>
    <lineage>
        <taxon>Bacteria</taxon>
        <taxon>Pseudomonadati</taxon>
        <taxon>Thermodesulfobacteriota</taxon>
        <taxon>Desulfobulbia</taxon>
        <taxon>Desulfobulbales</taxon>
        <taxon>Desulfocapsaceae</taxon>
        <taxon>Desulfopila</taxon>
    </lineage>
</organism>
<accession>A0A1M7YLX2</accession>
<evidence type="ECO:0000256" key="1">
    <source>
        <dbReference type="ARBA" id="ARBA00022679"/>
    </source>
</evidence>
<dbReference type="Gene3D" id="3.40.630.30">
    <property type="match status" value="1"/>
</dbReference>
<dbReference type="GO" id="GO:0016747">
    <property type="term" value="F:acyltransferase activity, transferring groups other than amino-acyl groups"/>
    <property type="evidence" value="ECO:0007669"/>
    <property type="project" value="InterPro"/>
</dbReference>
<dbReference type="InterPro" id="IPR016181">
    <property type="entry name" value="Acyl_CoA_acyltransferase"/>
</dbReference>
<evidence type="ECO:0000256" key="2">
    <source>
        <dbReference type="ARBA" id="ARBA00023315"/>
    </source>
</evidence>
<dbReference type="Proteomes" id="UP000184603">
    <property type="component" value="Unassembled WGS sequence"/>
</dbReference>
<dbReference type="RefSeq" id="WP_073617186.1">
    <property type="nucleotide sequence ID" value="NZ_FRFE01000065.1"/>
</dbReference>
<dbReference type="EMBL" id="FRFE01000065">
    <property type="protein sequence ID" value="SHO53614.1"/>
    <property type="molecule type" value="Genomic_DNA"/>
</dbReference>